<dbReference type="Proteomes" id="UP000194546">
    <property type="component" value="Unassembled WGS sequence"/>
</dbReference>
<comment type="caution">
    <text evidence="1">The sequence shown here is derived from an EMBL/GenBank/DDBJ whole genome shotgun (WGS) entry which is preliminary data.</text>
</comment>
<organism evidence="1 2">
    <name type="scientific">Caballeronia sordidicola</name>
    <name type="common">Burkholderia sordidicola</name>
    <dbReference type="NCBI Taxonomy" id="196367"/>
    <lineage>
        <taxon>Bacteria</taxon>
        <taxon>Pseudomonadati</taxon>
        <taxon>Pseudomonadota</taxon>
        <taxon>Betaproteobacteria</taxon>
        <taxon>Burkholderiales</taxon>
        <taxon>Burkholderiaceae</taxon>
        <taxon>Caballeronia</taxon>
    </lineage>
</organism>
<reference evidence="1 2" key="1">
    <citation type="submission" date="2017-03" db="EMBL/GenBank/DDBJ databases">
        <title>Genome analysis of strain PAMC 26510.</title>
        <authorList>
            <person name="Oh H.-M."/>
            <person name="Yang J.-A."/>
        </authorList>
    </citation>
    <scope>NUCLEOTIDE SEQUENCE [LARGE SCALE GENOMIC DNA]</scope>
    <source>
        <strain evidence="1 2">PAMC 26510</strain>
    </source>
</reference>
<proteinExistence type="predicted"/>
<gene>
    <name evidence="1" type="ORF">PAMC26510_07685</name>
</gene>
<evidence type="ECO:0000313" key="2">
    <source>
        <dbReference type="Proteomes" id="UP000194546"/>
    </source>
</evidence>
<dbReference type="AlphaFoldDB" id="A0A242N332"/>
<name>A0A242N332_CABSO</name>
<protein>
    <submittedName>
        <fullName evidence="1">Uncharacterized protein</fullName>
    </submittedName>
</protein>
<dbReference type="EMBL" id="NBTY01000049">
    <property type="protein sequence ID" value="OTP77982.1"/>
    <property type="molecule type" value="Genomic_DNA"/>
</dbReference>
<accession>A0A242N332</accession>
<sequence length="74" mass="8303">MKNQSDDGCRTQCGCRDHPSFAAARSPSSRIPDFHSILFPLRDDVRLNNGLCAKHFNHVTRCVSKIAVEQSRCT</sequence>
<evidence type="ECO:0000313" key="1">
    <source>
        <dbReference type="EMBL" id="OTP77982.1"/>
    </source>
</evidence>